<keyword evidence="6" id="KW-0812">Transmembrane</keyword>
<dbReference type="Proteomes" id="UP000507245">
    <property type="component" value="Unassembled WGS sequence"/>
</dbReference>
<name>A0A6J5UI64_PRUAR</name>
<keyword evidence="11" id="KW-1185">Reference proteome</keyword>
<dbReference type="GO" id="GO:0005886">
    <property type="term" value="C:plasma membrane"/>
    <property type="evidence" value="ECO:0007669"/>
    <property type="project" value="TreeGrafter"/>
</dbReference>
<proteinExistence type="predicted"/>
<evidence type="ECO:0000256" key="6">
    <source>
        <dbReference type="SAM" id="Phobius"/>
    </source>
</evidence>
<dbReference type="PANTHER" id="PTHR27002">
    <property type="entry name" value="RECEPTOR-LIKE SERINE/THREONINE-PROTEIN KINASE SD1-8"/>
    <property type="match status" value="1"/>
</dbReference>
<dbReference type="EMBL" id="CAEKKB010000006">
    <property type="protein sequence ID" value="CAB4313221.1"/>
    <property type="molecule type" value="Genomic_DNA"/>
</dbReference>
<evidence type="ECO:0000256" key="4">
    <source>
        <dbReference type="ARBA" id="ARBA00022777"/>
    </source>
</evidence>
<dbReference type="Gene3D" id="1.10.510.10">
    <property type="entry name" value="Transferase(Phosphotransferase) domain 1"/>
    <property type="match status" value="1"/>
</dbReference>
<dbReference type="Proteomes" id="UP000507222">
    <property type="component" value="Unassembled WGS sequence"/>
</dbReference>
<evidence type="ECO:0000256" key="3">
    <source>
        <dbReference type="ARBA" id="ARBA00022741"/>
    </source>
</evidence>
<keyword evidence="6" id="KW-1133">Transmembrane helix</keyword>
<evidence type="ECO:0000256" key="2">
    <source>
        <dbReference type="ARBA" id="ARBA00022679"/>
    </source>
</evidence>
<keyword evidence="1" id="KW-0723">Serine/threonine-protein kinase</keyword>
<evidence type="ECO:0000256" key="1">
    <source>
        <dbReference type="ARBA" id="ARBA00022527"/>
    </source>
</evidence>
<keyword evidence="5" id="KW-0067">ATP-binding</keyword>
<evidence type="ECO:0000313" key="7">
    <source>
        <dbReference type="EMBL" id="CAB4275761.1"/>
    </source>
</evidence>
<keyword evidence="6" id="KW-0472">Membrane</keyword>
<dbReference type="EMBL" id="CAEKDK010000004">
    <property type="protein sequence ID" value="CAB4275761.1"/>
    <property type="molecule type" value="Genomic_DNA"/>
</dbReference>
<evidence type="ECO:0000313" key="10">
    <source>
        <dbReference type="Proteomes" id="UP000507222"/>
    </source>
</evidence>
<evidence type="ECO:0000313" key="9">
    <source>
        <dbReference type="EMBL" id="CAB4313221.1"/>
    </source>
</evidence>
<protein>
    <recommendedName>
        <fullName evidence="12">S-locus receptor kinase C-terminal domain-containing protein</fullName>
    </recommendedName>
</protein>
<keyword evidence="2" id="KW-0808">Transferase</keyword>
<dbReference type="EMBL" id="CAEKDK010000006">
    <property type="protein sequence ID" value="CAB4282864.1"/>
    <property type="molecule type" value="Genomic_DNA"/>
</dbReference>
<evidence type="ECO:0000313" key="11">
    <source>
        <dbReference type="Proteomes" id="UP000507245"/>
    </source>
</evidence>
<dbReference type="GO" id="GO:0004674">
    <property type="term" value="F:protein serine/threonine kinase activity"/>
    <property type="evidence" value="ECO:0007669"/>
    <property type="project" value="UniProtKB-KW"/>
</dbReference>
<dbReference type="PANTHER" id="PTHR27002:SF1087">
    <property type="entry name" value="PROTEIN KINASE DOMAIN-CONTAINING PROTEIN"/>
    <property type="match status" value="1"/>
</dbReference>
<gene>
    <name evidence="7" type="ORF">CURHAP_LOCUS24694</name>
    <name evidence="8" type="ORF">CURHAP_LOCUS36533</name>
    <name evidence="9" type="ORF">ORAREDHAP_LOCUS36047</name>
</gene>
<sequence>MVVYAKLNKLGPSETKAHSKSSYKRILIGTTFAGALVLVMVLCIGFHLQRRKKFVLSAGDGRTNSPNELLNFMIYNRPTDDFDGLQNDHGNMGRHALSIFSFASVLAATCNFSEDNKLGERGFGPDYKEIQAWELWNEGGGLELMDPNLGDSCIKDQFLRCMLVALLCVEENAADRPTMSDVISMLTSESMELAMPTKPAFYTERNVATAAIAR</sequence>
<keyword evidence="3" id="KW-0547">Nucleotide-binding</keyword>
<evidence type="ECO:0008006" key="12">
    <source>
        <dbReference type="Google" id="ProtNLM"/>
    </source>
</evidence>
<keyword evidence="4" id="KW-0418">Kinase</keyword>
<reference evidence="7 10" key="2">
    <citation type="submission" date="2020-05" db="EMBL/GenBank/DDBJ databases">
        <authorList>
            <person name="Campoy J."/>
            <person name="Schneeberger K."/>
            <person name="Spophaly S."/>
        </authorList>
    </citation>
    <scope>NUCLEOTIDE SEQUENCE [LARGE SCALE GENOMIC DNA]</scope>
    <source>
        <strain evidence="7">PruArmRojPasFocal</strain>
    </source>
</reference>
<reference evidence="11" key="1">
    <citation type="journal article" date="2020" name="Genome Biol.">
        <title>Gamete binning: chromosome-level and haplotype-resolved genome assembly enabled by high-throughput single-cell sequencing of gamete genomes.</title>
        <authorList>
            <person name="Campoy J.A."/>
            <person name="Sun H."/>
            <person name="Goel M."/>
            <person name="Jiao W.-B."/>
            <person name="Folz-Donahue K."/>
            <person name="Wang N."/>
            <person name="Rubio M."/>
            <person name="Liu C."/>
            <person name="Kukat C."/>
            <person name="Ruiz D."/>
            <person name="Huettel B."/>
            <person name="Schneeberger K."/>
        </authorList>
    </citation>
    <scope>NUCLEOTIDE SEQUENCE [LARGE SCALE GENOMIC DNA]</scope>
    <source>
        <strain evidence="11">cv. Rojo Pasion</strain>
    </source>
</reference>
<evidence type="ECO:0000256" key="5">
    <source>
        <dbReference type="ARBA" id="ARBA00022840"/>
    </source>
</evidence>
<dbReference type="OrthoDB" id="1631739at2759"/>
<dbReference type="GO" id="GO:0005524">
    <property type="term" value="F:ATP binding"/>
    <property type="evidence" value="ECO:0007669"/>
    <property type="project" value="UniProtKB-KW"/>
</dbReference>
<evidence type="ECO:0000313" key="8">
    <source>
        <dbReference type="EMBL" id="CAB4282864.1"/>
    </source>
</evidence>
<dbReference type="AlphaFoldDB" id="A0A6J5UI64"/>
<organism evidence="7 10">
    <name type="scientific">Prunus armeniaca</name>
    <name type="common">Apricot</name>
    <name type="synonym">Armeniaca vulgaris</name>
    <dbReference type="NCBI Taxonomy" id="36596"/>
    <lineage>
        <taxon>Eukaryota</taxon>
        <taxon>Viridiplantae</taxon>
        <taxon>Streptophyta</taxon>
        <taxon>Embryophyta</taxon>
        <taxon>Tracheophyta</taxon>
        <taxon>Spermatophyta</taxon>
        <taxon>Magnoliopsida</taxon>
        <taxon>eudicotyledons</taxon>
        <taxon>Gunneridae</taxon>
        <taxon>Pentapetalae</taxon>
        <taxon>rosids</taxon>
        <taxon>fabids</taxon>
        <taxon>Rosales</taxon>
        <taxon>Rosaceae</taxon>
        <taxon>Amygdaloideae</taxon>
        <taxon>Amygdaleae</taxon>
        <taxon>Prunus</taxon>
    </lineage>
</organism>
<accession>A0A6J5UI64</accession>
<feature type="transmembrane region" description="Helical" evidence="6">
    <location>
        <begin position="26"/>
        <end position="48"/>
    </location>
</feature>